<evidence type="ECO:0000259" key="7">
    <source>
        <dbReference type="Pfam" id="PF02687"/>
    </source>
</evidence>
<sequence>MLRNYLKISWRNLLKHPTTTSINLLGLTLGLTTCLLVLLFIQNEWSYDQHHRLGRRIYRVNQIQTTGEEVDRSGTSPYPLAPAMRLDFPDWSKITRIHADRDVSVTISREKILLEDRVLFAEPELLDMFDVEMVTGNGRVALGQPNQVILSETTARKYFGTAPAVGKTFRLDNRVTVQVTGLMRDIPSQSNLNASMLVSFATMKDYFQLGIDQWGVRSGGSVFALLPEGKAPEQYTARLAAASQKYFADRKGEQNELLLQPLYDIHFNTDYEGSQFSPAIAPTYIYVFGAVGLFVLLIACVNFINMSTARAMTRAREVGVRKVVGATQGQLVRQFLSEAFWLAAFSALLALVLSYSLLPQVNDFLQKQIAFRWTEAVGLLVILALLTTVSAGVYPAFFLSRFKPVRVLKSIAEPGRGGQGWLRQGLVVFQFTISLVLAVGVLIVYRQMNYFRQKDLGFNREAIVTVGIPQTKNLTPIAEELRQIPGVDNITFALGAPTSGNNFGTDMRPDPANQEKKIGIALKIADADYLKTYGLRLLAGRFLAHSDTLAIASSVPEEQRRYVFVVNENAVKALGYSRSEQALGRKIGVGLNGINAEIVGVVKDFHTSSLRNPIQPMVMMNFPYFYRSIGVKLHTSNYTAAMVSIERVWRKFYPDDYFDAEFLDQSLQEQYEEEMRQFTLLRVFAGLALIICCLGLWGLATFVIGRRTKEIGVRKVLGASVPSLVSMLSKDFLKLVLIAILIATPIAWYAMDQWLRNFNYRIGIEWWVFVVVGAIAVAVAFLTVSFQSIKAALMNPVRSLRAE</sequence>
<dbReference type="InterPro" id="IPR050250">
    <property type="entry name" value="Macrolide_Exporter_MacB"/>
</dbReference>
<feature type="domain" description="ABC3 transporter permease C-terminal" evidence="7">
    <location>
        <begin position="291"/>
        <end position="403"/>
    </location>
</feature>
<evidence type="ECO:0000313" key="10">
    <source>
        <dbReference type="Proteomes" id="UP001501175"/>
    </source>
</evidence>
<feature type="transmembrane region" description="Helical" evidence="6">
    <location>
        <begin position="378"/>
        <end position="400"/>
    </location>
</feature>
<keyword evidence="5 6" id="KW-0472">Membrane</keyword>
<dbReference type="RefSeq" id="WP_345239874.1">
    <property type="nucleotide sequence ID" value="NZ_BAABHD010000003.1"/>
</dbReference>
<evidence type="ECO:0000256" key="4">
    <source>
        <dbReference type="ARBA" id="ARBA00022989"/>
    </source>
</evidence>
<accession>A0ABP8M9W2</accession>
<proteinExistence type="predicted"/>
<dbReference type="Pfam" id="PF12704">
    <property type="entry name" value="MacB_PCD"/>
    <property type="match status" value="2"/>
</dbReference>
<evidence type="ECO:0000256" key="1">
    <source>
        <dbReference type="ARBA" id="ARBA00004651"/>
    </source>
</evidence>
<evidence type="ECO:0000259" key="8">
    <source>
        <dbReference type="Pfam" id="PF12704"/>
    </source>
</evidence>
<feature type="transmembrane region" description="Helical" evidence="6">
    <location>
        <begin position="732"/>
        <end position="751"/>
    </location>
</feature>
<dbReference type="InterPro" id="IPR003838">
    <property type="entry name" value="ABC3_permease_C"/>
</dbReference>
<feature type="transmembrane region" description="Helical" evidence="6">
    <location>
        <begin position="683"/>
        <end position="705"/>
    </location>
</feature>
<feature type="domain" description="MacB-like periplasmic core" evidence="8">
    <location>
        <begin position="20"/>
        <end position="241"/>
    </location>
</feature>
<feature type="transmembrane region" description="Helical" evidence="6">
    <location>
        <begin position="421"/>
        <end position="445"/>
    </location>
</feature>
<protein>
    <submittedName>
        <fullName evidence="9">ABC transporter permease</fullName>
    </submittedName>
</protein>
<evidence type="ECO:0000256" key="5">
    <source>
        <dbReference type="ARBA" id="ARBA00023136"/>
    </source>
</evidence>
<comment type="caution">
    <text evidence="9">The sequence shown here is derived from an EMBL/GenBank/DDBJ whole genome shotgun (WGS) entry which is preliminary data.</text>
</comment>
<feature type="transmembrane region" description="Helical" evidence="6">
    <location>
        <begin position="21"/>
        <end position="41"/>
    </location>
</feature>
<keyword evidence="10" id="KW-1185">Reference proteome</keyword>
<keyword evidence="2" id="KW-1003">Cell membrane</keyword>
<evidence type="ECO:0000256" key="6">
    <source>
        <dbReference type="SAM" id="Phobius"/>
    </source>
</evidence>
<keyword evidence="3 6" id="KW-0812">Transmembrane</keyword>
<dbReference type="PANTHER" id="PTHR30572:SF18">
    <property type="entry name" value="ABC-TYPE MACROLIDE FAMILY EXPORT SYSTEM PERMEASE COMPONENT 2"/>
    <property type="match status" value="1"/>
</dbReference>
<evidence type="ECO:0000313" key="9">
    <source>
        <dbReference type="EMBL" id="GAA4447044.1"/>
    </source>
</evidence>
<name>A0ABP8M9W2_9BACT</name>
<feature type="domain" description="MacB-like periplasmic core" evidence="8">
    <location>
        <begin position="433"/>
        <end position="634"/>
    </location>
</feature>
<evidence type="ECO:0000256" key="2">
    <source>
        <dbReference type="ARBA" id="ARBA00022475"/>
    </source>
</evidence>
<keyword evidence="4 6" id="KW-1133">Transmembrane helix</keyword>
<feature type="transmembrane region" description="Helical" evidence="6">
    <location>
        <begin position="766"/>
        <end position="786"/>
    </location>
</feature>
<organism evidence="9 10">
    <name type="scientific">Nibrella saemangeumensis</name>
    <dbReference type="NCBI Taxonomy" id="1084526"/>
    <lineage>
        <taxon>Bacteria</taxon>
        <taxon>Pseudomonadati</taxon>
        <taxon>Bacteroidota</taxon>
        <taxon>Cytophagia</taxon>
        <taxon>Cytophagales</taxon>
        <taxon>Spirosomataceae</taxon>
        <taxon>Nibrella</taxon>
    </lineage>
</organism>
<feature type="domain" description="ABC3 transporter permease C-terminal" evidence="7">
    <location>
        <begin position="683"/>
        <end position="796"/>
    </location>
</feature>
<comment type="subcellular location">
    <subcellularLocation>
        <location evidence="1">Cell membrane</location>
        <topology evidence="1">Multi-pass membrane protein</topology>
    </subcellularLocation>
</comment>
<gene>
    <name evidence="9" type="ORF">GCM10023189_02890</name>
</gene>
<dbReference type="InterPro" id="IPR025857">
    <property type="entry name" value="MacB_PCD"/>
</dbReference>
<feature type="transmembrane region" description="Helical" evidence="6">
    <location>
        <begin position="339"/>
        <end position="358"/>
    </location>
</feature>
<dbReference type="EMBL" id="BAABHD010000003">
    <property type="protein sequence ID" value="GAA4447044.1"/>
    <property type="molecule type" value="Genomic_DNA"/>
</dbReference>
<dbReference type="PANTHER" id="PTHR30572">
    <property type="entry name" value="MEMBRANE COMPONENT OF TRANSPORTER-RELATED"/>
    <property type="match status" value="1"/>
</dbReference>
<dbReference type="Proteomes" id="UP001501175">
    <property type="component" value="Unassembled WGS sequence"/>
</dbReference>
<evidence type="ECO:0000256" key="3">
    <source>
        <dbReference type="ARBA" id="ARBA00022692"/>
    </source>
</evidence>
<feature type="transmembrane region" description="Helical" evidence="6">
    <location>
        <begin position="284"/>
        <end position="304"/>
    </location>
</feature>
<dbReference type="Pfam" id="PF02687">
    <property type="entry name" value="FtsX"/>
    <property type="match status" value="2"/>
</dbReference>
<reference evidence="10" key="1">
    <citation type="journal article" date="2019" name="Int. J. Syst. Evol. Microbiol.">
        <title>The Global Catalogue of Microorganisms (GCM) 10K type strain sequencing project: providing services to taxonomists for standard genome sequencing and annotation.</title>
        <authorList>
            <consortium name="The Broad Institute Genomics Platform"/>
            <consortium name="The Broad Institute Genome Sequencing Center for Infectious Disease"/>
            <person name="Wu L."/>
            <person name="Ma J."/>
        </authorList>
    </citation>
    <scope>NUCLEOTIDE SEQUENCE [LARGE SCALE GENOMIC DNA]</scope>
    <source>
        <strain evidence="10">JCM 17927</strain>
    </source>
</reference>